<dbReference type="SUPFAM" id="SSF53613">
    <property type="entry name" value="Ribokinase-like"/>
    <property type="match status" value="1"/>
</dbReference>
<dbReference type="PANTHER" id="PTHR10584">
    <property type="entry name" value="SUGAR KINASE"/>
    <property type="match status" value="1"/>
</dbReference>
<organism evidence="4 5">
    <name type="scientific">Phytohabitans suffuscus</name>
    <dbReference type="NCBI Taxonomy" id="624315"/>
    <lineage>
        <taxon>Bacteria</taxon>
        <taxon>Bacillati</taxon>
        <taxon>Actinomycetota</taxon>
        <taxon>Actinomycetes</taxon>
        <taxon>Micromonosporales</taxon>
        <taxon>Micromonosporaceae</taxon>
    </lineage>
</organism>
<dbReference type="Pfam" id="PF00294">
    <property type="entry name" value="PfkB"/>
    <property type="match status" value="1"/>
</dbReference>
<reference evidence="4 5" key="2">
    <citation type="submission" date="2020-03" db="EMBL/GenBank/DDBJ databases">
        <authorList>
            <person name="Ichikawa N."/>
            <person name="Kimura A."/>
            <person name="Kitahashi Y."/>
            <person name="Uohara A."/>
        </authorList>
    </citation>
    <scope>NUCLEOTIDE SEQUENCE [LARGE SCALE GENOMIC DNA]</scope>
    <source>
        <strain evidence="4 5">NBRC 105367</strain>
    </source>
</reference>
<evidence type="ECO:0000313" key="4">
    <source>
        <dbReference type="EMBL" id="BCB88105.1"/>
    </source>
</evidence>
<evidence type="ECO:0000313" key="5">
    <source>
        <dbReference type="Proteomes" id="UP000503011"/>
    </source>
</evidence>
<reference evidence="4 5" key="1">
    <citation type="submission" date="2020-03" db="EMBL/GenBank/DDBJ databases">
        <title>Whole genome shotgun sequence of Phytohabitans suffuscus NBRC 105367.</title>
        <authorList>
            <person name="Komaki H."/>
            <person name="Tamura T."/>
        </authorList>
    </citation>
    <scope>NUCLEOTIDE SEQUENCE [LARGE SCALE GENOMIC DNA]</scope>
    <source>
        <strain evidence="4 5">NBRC 105367</strain>
    </source>
</reference>
<dbReference type="GO" id="GO:0005829">
    <property type="term" value="C:cytosol"/>
    <property type="evidence" value="ECO:0007669"/>
    <property type="project" value="TreeGrafter"/>
</dbReference>
<keyword evidence="2" id="KW-0418">Kinase</keyword>
<sequence>MTALRQLIRPRIADVPDAVRDRPWLRLPAPRVEAVDTTAAGDTFCGVFAAELANGVDAQDAITTASAAAALAVTRAGAQSSIPHYADVLQLRDG</sequence>
<evidence type="ECO:0000259" key="3">
    <source>
        <dbReference type="Pfam" id="PF00294"/>
    </source>
</evidence>
<gene>
    <name evidence="4" type="ORF">Psuf_054180</name>
</gene>
<dbReference type="Proteomes" id="UP000503011">
    <property type="component" value="Chromosome"/>
</dbReference>
<dbReference type="PANTHER" id="PTHR10584:SF166">
    <property type="entry name" value="RIBOKINASE"/>
    <property type="match status" value="1"/>
</dbReference>
<protein>
    <recommendedName>
        <fullName evidence="3">Carbohydrate kinase PfkB domain-containing protein</fullName>
    </recommendedName>
</protein>
<evidence type="ECO:0000256" key="1">
    <source>
        <dbReference type="ARBA" id="ARBA00022679"/>
    </source>
</evidence>
<feature type="domain" description="Carbohydrate kinase PfkB" evidence="3">
    <location>
        <begin position="27"/>
        <end position="83"/>
    </location>
</feature>
<dbReference type="KEGG" id="psuu:Psuf_054180"/>
<dbReference type="InterPro" id="IPR011611">
    <property type="entry name" value="PfkB_dom"/>
</dbReference>
<name>A0A6F8YPK1_9ACTN</name>
<dbReference type="EMBL" id="AP022871">
    <property type="protein sequence ID" value="BCB88105.1"/>
    <property type="molecule type" value="Genomic_DNA"/>
</dbReference>
<dbReference type="RefSeq" id="WP_173159417.1">
    <property type="nucleotide sequence ID" value="NZ_AP022871.1"/>
</dbReference>
<keyword evidence="5" id="KW-1185">Reference proteome</keyword>
<keyword evidence="1" id="KW-0808">Transferase</keyword>
<proteinExistence type="predicted"/>
<dbReference type="InterPro" id="IPR029056">
    <property type="entry name" value="Ribokinase-like"/>
</dbReference>
<dbReference type="AlphaFoldDB" id="A0A6F8YPK1"/>
<dbReference type="GO" id="GO:0016301">
    <property type="term" value="F:kinase activity"/>
    <property type="evidence" value="ECO:0007669"/>
    <property type="project" value="UniProtKB-KW"/>
</dbReference>
<accession>A0A6F8YPK1</accession>
<evidence type="ECO:0000256" key="2">
    <source>
        <dbReference type="ARBA" id="ARBA00022777"/>
    </source>
</evidence>
<dbReference type="Gene3D" id="3.40.1190.20">
    <property type="match status" value="1"/>
</dbReference>